<dbReference type="OrthoDB" id="2587563at2759"/>
<name>A0A4Y9ZFX4_9AGAM</name>
<feature type="region of interest" description="Disordered" evidence="1">
    <location>
        <begin position="138"/>
        <end position="203"/>
    </location>
</feature>
<comment type="caution">
    <text evidence="2">The sequence shown here is derived from an EMBL/GenBank/DDBJ whole genome shotgun (WGS) entry which is preliminary data.</text>
</comment>
<feature type="compositionally biased region" description="Pro residues" evidence="1">
    <location>
        <begin position="189"/>
        <end position="203"/>
    </location>
</feature>
<dbReference type="STRING" id="135208.A0A4Y9ZFX4"/>
<feature type="region of interest" description="Disordered" evidence="1">
    <location>
        <begin position="1"/>
        <end position="23"/>
    </location>
</feature>
<evidence type="ECO:0000256" key="1">
    <source>
        <dbReference type="SAM" id="MobiDB-lite"/>
    </source>
</evidence>
<organism evidence="2 3">
    <name type="scientific">Hericium alpestre</name>
    <dbReference type="NCBI Taxonomy" id="135208"/>
    <lineage>
        <taxon>Eukaryota</taxon>
        <taxon>Fungi</taxon>
        <taxon>Dikarya</taxon>
        <taxon>Basidiomycota</taxon>
        <taxon>Agaricomycotina</taxon>
        <taxon>Agaricomycetes</taxon>
        <taxon>Russulales</taxon>
        <taxon>Hericiaceae</taxon>
        <taxon>Hericium</taxon>
    </lineage>
</organism>
<dbReference type="AlphaFoldDB" id="A0A4Y9ZFX4"/>
<protein>
    <submittedName>
        <fullName evidence="2">Uncharacterized protein</fullName>
    </submittedName>
</protein>
<evidence type="ECO:0000313" key="2">
    <source>
        <dbReference type="EMBL" id="TFY73324.1"/>
    </source>
</evidence>
<dbReference type="Proteomes" id="UP000298061">
    <property type="component" value="Unassembled WGS sequence"/>
</dbReference>
<accession>A0A4Y9ZFX4</accession>
<proteinExistence type="predicted"/>
<gene>
    <name evidence="2" type="ORF">EWM64_g10687</name>
</gene>
<reference evidence="2 3" key="1">
    <citation type="submission" date="2019-02" db="EMBL/GenBank/DDBJ databases">
        <title>Genome sequencing of the rare red list fungi Hericium alpestre (H. flagellum).</title>
        <authorList>
            <person name="Buettner E."/>
            <person name="Kellner H."/>
        </authorList>
    </citation>
    <scope>NUCLEOTIDE SEQUENCE [LARGE SCALE GENOMIC DNA]</scope>
    <source>
        <strain evidence="2 3">DSM 108284</strain>
    </source>
</reference>
<feature type="non-terminal residue" evidence="2">
    <location>
        <position position="246"/>
    </location>
</feature>
<sequence>MPLPVANGSLSLQGTSRPGDALQTAPKRAMIVRMTEETLKALEAHPNHPSLEFEFGDTPAIHIGSAVFPMHVDHESIAHELYLRSAPANKPHAPLKLYAAITGKVLVDRELDTSISDRVRESTVQAAKAKNGKRIVVLDAPPAPTPSSTAKAKAPPKKRKVLNSGAPVITKRVNVPIQAKNEGSAAPRGPSPLPPQDAVPELPPSVRNRMVHCLATGQRTADDVIRLVGGATPSQACPRPSANFSI</sequence>
<keyword evidence="3" id="KW-1185">Reference proteome</keyword>
<evidence type="ECO:0000313" key="3">
    <source>
        <dbReference type="Proteomes" id="UP000298061"/>
    </source>
</evidence>
<dbReference type="EMBL" id="SFCI01002995">
    <property type="protein sequence ID" value="TFY73324.1"/>
    <property type="molecule type" value="Genomic_DNA"/>
</dbReference>